<reference evidence="1 2" key="1">
    <citation type="submission" date="2018-06" db="EMBL/GenBank/DDBJ databases">
        <authorList>
            <consortium name="Pathogen Informatics"/>
            <person name="Doyle S."/>
        </authorList>
    </citation>
    <scope>NUCLEOTIDE SEQUENCE [LARGE SCALE GENOMIC DNA]</scope>
    <source>
        <strain evidence="1 2">NCTC10254</strain>
    </source>
</reference>
<dbReference type="AlphaFoldDB" id="A0A8B4H9H2"/>
<dbReference type="EMBL" id="UARK01000031">
    <property type="protein sequence ID" value="SPW31374.1"/>
    <property type="molecule type" value="Genomic_DNA"/>
</dbReference>
<sequence length="200" mass="22687">MSGGVVSMLSMANRTYLYAQKDNEFTGIGEFRYDAPFLALLFTHVDTVAIPSILFDLGDIKVGAFRGRLETTQVTDFLTKLRALFDAHRSKILPKIWEAIEPSFADITETIDRITAGGYTHVLMDPVERVLLIAGSDEEILDEIDLIESALDDCDPDRWLKRAETTLRSDALLDEEQAWWFLRELGLTGFFSPILYFNLQ</sequence>
<accession>A0A8B4H9H2</accession>
<gene>
    <name evidence="1" type="ORF">NCTC10254_02124</name>
</gene>
<evidence type="ECO:0000313" key="1">
    <source>
        <dbReference type="EMBL" id="SPW31374.1"/>
    </source>
</evidence>
<name>A0A8B4H9H2_9CORY</name>
<protein>
    <submittedName>
        <fullName evidence="1">Uncharacterized protein</fullName>
    </submittedName>
</protein>
<evidence type="ECO:0000313" key="2">
    <source>
        <dbReference type="Proteomes" id="UP000249886"/>
    </source>
</evidence>
<organism evidence="1 2">
    <name type="scientific">Corynebacterium matruchotii</name>
    <dbReference type="NCBI Taxonomy" id="43768"/>
    <lineage>
        <taxon>Bacteria</taxon>
        <taxon>Bacillati</taxon>
        <taxon>Actinomycetota</taxon>
        <taxon>Actinomycetes</taxon>
        <taxon>Mycobacteriales</taxon>
        <taxon>Corynebacteriaceae</taxon>
        <taxon>Corynebacterium</taxon>
    </lineage>
</organism>
<dbReference type="Proteomes" id="UP000249886">
    <property type="component" value="Unassembled WGS sequence"/>
</dbReference>
<comment type="caution">
    <text evidence="1">The sequence shown here is derived from an EMBL/GenBank/DDBJ whole genome shotgun (WGS) entry which is preliminary data.</text>
</comment>
<proteinExistence type="predicted"/>